<dbReference type="PRINTS" id="PR00759">
    <property type="entry name" value="BASICPTASE"/>
</dbReference>
<feature type="domain" description="BPTI/Kunitz inhibitor" evidence="17">
    <location>
        <begin position="124"/>
        <end position="174"/>
    </location>
</feature>
<evidence type="ECO:0000256" key="11">
    <source>
        <dbReference type="ARBA" id="ARBA00057773"/>
    </source>
</evidence>
<evidence type="ECO:0000256" key="10">
    <source>
        <dbReference type="ARBA" id="ARBA00023180"/>
    </source>
</evidence>
<evidence type="ECO:0000256" key="12">
    <source>
        <dbReference type="ARBA" id="ARBA00073658"/>
    </source>
</evidence>
<dbReference type="Proteomes" id="UP000504639">
    <property type="component" value="Chromosome 6"/>
</dbReference>
<feature type="site" description="Reactive bond" evidence="15">
    <location>
        <begin position="62"/>
        <end position="63"/>
    </location>
</feature>
<dbReference type="CDD" id="cd22614">
    <property type="entry name" value="Kunitz_TFPI1_2-like"/>
    <property type="match status" value="1"/>
</dbReference>
<evidence type="ECO:0000256" key="6">
    <source>
        <dbReference type="ARBA" id="ARBA00022737"/>
    </source>
</evidence>
<comment type="function">
    <text evidence="11">Inhibits factor X (X(a)) directly and, in a Xa-dependent way, inhibits VIIa/tissue factor activity, presumably by forming a quaternary Xa/LACI/VIIa/TF complex. It possesses an antithrombotic action and also the ability to associate with lipoproteins in plasma.</text>
</comment>
<keyword evidence="10" id="KW-0325">Glycoprotein</keyword>
<dbReference type="KEGG" id="aful:116490468"/>
<sequence>MKGRKRGSFLPLAFFMLFVCIAGHATDDSDDGEEGDALGAPLPPLKLGHSICALKADEGPCKAIHMRYYFNIQSRGCEIFEYGGCHGNENNFLTLEECQNKCVVTEFSLKMMLAKMKQEKPDFCFHEKDPGTCRGYFSRYFYNKETKLCEIFKYGGCLGNQNNFKSLEECQTTCQGNSNLLPNAPTEDYPNTMNSSSPEEEHNQFPRILVNLLPTAPNEKSSIVNSSYTEKEHKQFPRFFEPPAIPSLCMTPMDKGLCRAKETRFFYNYSTGRCRPFNYSGCGGNENNFTSRKSCLRICKKGFIKNKGGRRVIKIKRKKKKLSVKALEEESIPERIQL</sequence>
<dbReference type="FunFam" id="4.10.410.10:FF:000012">
    <property type="entry name" value="Tissue factor pathway inhibitor"/>
    <property type="match status" value="1"/>
</dbReference>
<keyword evidence="6" id="KW-0677">Repeat</keyword>
<dbReference type="CDD" id="cd22613">
    <property type="entry name" value="Kunitz_TFPI1_1-like"/>
    <property type="match status" value="1"/>
</dbReference>
<dbReference type="GO" id="GO:0004867">
    <property type="term" value="F:serine-type endopeptidase inhibitor activity"/>
    <property type="evidence" value="ECO:0007669"/>
    <property type="project" value="UniProtKB-KW"/>
</dbReference>
<evidence type="ECO:0000256" key="9">
    <source>
        <dbReference type="ARBA" id="ARBA00023157"/>
    </source>
</evidence>
<evidence type="ECO:0000256" key="14">
    <source>
        <dbReference type="ARBA" id="ARBA00081787"/>
    </source>
</evidence>
<dbReference type="GO" id="GO:0007596">
    <property type="term" value="P:blood coagulation"/>
    <property type="evidence" value="ECO:0007669"/>
    <property type="project" value="UniProtKB-KW"/>
</dbReference>
<proteinExistence type="predicted"/>
<feature type="site" description="Reactive bond" evidence="15">
    <location>
        <begin position="134"/>
        <end position="135"/>
    </location>
</feature>
<keyword evidence="3" id="KW-0646">Protease inhibitor</keyword>
<evidence type="ECO:0000256" key="5">
    <source>
        <dbReference type="ARBA" id="ARBA00022729"/>
    </source>
</evidence>
<comment type="subcellular location">
    <subcellularLocation>
        <location evidence="1">Secreted</location>
    </subcellularLocation>
</comment>
<keyword evidence="18" id="KW-1185">Reference proteome</keyword>
<dbReference type="GO" id="GO:0071396">
    <property type="term" value="P:cellular response to lipid"/>
    <property type="evidence" value="ECO:0007669"/>
    <property type="project" value="UniProtKB-ARBA"/>
</dbReference>
<evidence type="ECO:0000256" key="15">
    <source>
        <dbReference type="PIRSR" id="PIRSR001620-1"/>
    </source>
</evidence>
<keyword evidence="5 16" id="KW-0732">Signal</keyword>
<dbReference type="InterPro" id="IPR020901">
    <property type="entry name" value="Prtase_inh_Kunz-CS"/>
</dbReference>
<feature type="domain" description="BPTI/Kunitz inhibitor" evidence="17">
    <location>
        <begin position="249"/>
        <end position="299"/>
    </location>
</feature>
<dbReference type="PANTHER" id="PTHR10083">
    <property type="entry name" value="KUNITZ-TYPE PROTEASE INHIBITOR-RELATED"/>
    <property type="match status" value="1"/>
</dbReference>
<dbReference type="CTD" id="7035"/>
<keyword evidence="4" id="KW-0356">Hemostasis</keyword>
<dbReference type="AlphaFoldDB" id="A0A6J3D4X0"/>
<feature type="site" description="Reactive bond" evidence="15">
    <location>
        <begin position="259"/>
        <end position="260"/>
    </location>
</feature>
<dbReference type="FunFam" id="4.10.410.10:FF:000004">
    <property type="entry name" value="Tissue factor pathway inhibitor"/>
    <property type="match status" value="1"/>
</dbReference>
<organism evidence="18 19">
    <name type="scientific">Aythya fuligula</name>
    <name type="common">Tufted duck</name>
    <name type="synonym">Anas fuligula</name>
    <dbReference type="NCBI Taxonomy" id="219594"/>
    <lineage>
        <taxon>Eukaryota</taxon>
        <taxon>Metazoa</taxon>
        <taxon>Chordata</taxon>
        <taxon>Craniata</taxon>
        <taxon>Vertebrata</taxon>
        <taxon>Euteleostomi</taxon>
        <taxon>Archelosauria</taxon>
        <taxon>Archosauria</taxon>
        <taxon>Dinosauria</taxon>
        <taxon>Saurischia</taxon>
        <taxon>Theropoda</taxon>
        <taxon>Coelurosauria</taxon>
        <taxon>Aves</taxon>
        <taxon>Neognathae</taxon>
        <taxon>Galloanserae</taxon>
        <taxon>Anseriformes</taxon>
        <taxon>Anatidae</taxon>
        <taxon>Aythyinae</taxon>
        <taxon>Aythya</taxon>
    </lineage>
</organism>
<dbReference type="RefSeq" id="XP_032045514.1">
    <property type="nucleotide sequence ID" value="XM_032189623.1"/>
</dbReference>
<evidence type="ECO:0000256" key="7">
    <source>
        <dbReference type="ARBA" id="ARBA00022900"/>
    </source>
</evidence>
<dbReference type="InterPro" id="IPR008296">
    <property type="entry name" value="TFPI-like"/>
</dbReference>
<evidence type="ECO:0000259" key="17">
    <source>
        <dbReference type="PROSITE" id="PS50279"/>
    </source>
</evidence>
<keyword evidence="9" id="KW-1015">Disulfide bond</keyword>
<dbReference type="PANTHER" id="PTHR10083:SF328">
    <property type="entry name" value="TISSUE FACTOR PATHWAY INHIBITOR"/>
    <property type="match status" value="1"/>
</dbReference>
<keyword evidence="2" id="KW-0964">Secreted</keyword>
<feature type="chain" id="PRO_5044643154" description="Tissue factor pathway inhibitor" evidence="16">
    <location>
        <begin position="26"/>
        <end position="338"/>
    </location>
</feature>
<dbReference type="GO" id="GO:0005615">
    <property type="term" value="C:extracellular space"/>
    <property type="evidence" value="ECO:0007669"/>
    <property type="project" value="UniProtKB-ARBA"/>
</dbReference>
<evidence type="ECO:0000313" key="19">
    <source>
        <dbReference type="RefSeq" id="XP_032045514.1"/>
    </source>
</evidence>
<keyword evidence="8" id="KW-0094">Blood coagulation</keyword>
<dbReference type="Pfam" id="PF00014">
    <property type="entry name" value="Kunitz_BPTI"/>
    <property type="match status" value="3"/>
</dbReference>
<feature type="domain" description="BPTI/Kunitz inhibitor" evidence="17">
    <location>
        <begin position="52"/>
        <end position="102"/>
    </location>
</feature>
<evidence type="ECO:0000256" key="4">
    <source>
        <dbReference type="ARBA" id="ARBA00022696"/>
    </source>
</evidence>
<evidence type="ECO:0000256" key="16">
    <source>
        <dbReference type="SAM" id="SignalP"/>
    </source>
</evidence>
<dbReference type="SUPFAM" id="SSF57362">
    <property type="entry name" value="BPTI-like"/>
    <property type="match status" value="3"/>
</dbReference>
<gene>
    <name evidence="19 20" type="primary">TFPI</name>
</gene>
<evidence type="ECO:0000313" key="20">
    <source>
        <dbReference type="RefSeq" id="XP_032045515.1"/>
    </source>
</evidence>
<dbReference type="InterPro" id="IPR002223">
    <property type="entry name" value="Kunitz_BPTI"/>
</dbReference>
<dbReference type="CDD" id="cd22615">
    <property type="entry name" value="Kunitz_TFPI1_TFPI2_3-like"/>
    <property type="match status" value="1"/>
</dbReference>
<dbReference type="PROSITE" id="PS50279">
    <property type="entry name" value="BPTI_KUNITZ_2"/>
    <property type="match status" value="3"/>
</dbReference>
<evidence type="ECO:0000256" key="2">
    <source>
        <dbReference type="ARBA" id="ARBA00022525"/>
    </source>
</evidence>
<dbReference type="InterPro" id="IPR050098">
    <property type="entry name" value="TFPI/VKTCI-like"/>
</dbReference>
<dbReference type="SMART" id="SM00131">
    <property type="entry name" value="KU"/>
    <property type="match status" value="3"/>
</dbReference>
<evidence type="ECO:0000256" key="13">
    <source>
        <dbReference type="ARBA" id="ARBA00081110"/>
    </source>
</evidence>
<protein>
    <recommendedName>
        <fullName evidence="12">Tissue factor pathway inhibitor</fullName>
    </recommendedName>
    <alternativeName>
        <fullName evidence="13">Extrinsic pathway inhibitor</fullName>
    </alternativeName>
    <alternativeName>
        <fullName evidence="14">Lipoprotein-associated coagulation inhibitor</fullName>
    </alternativeName>
</protein>
<feature type="signal peptide" evidence="16">
    <location>
        <begin position="1"/>
        <end position="25"/>
    </location>
</feature>
<dbReference type="GeneID" id="116490468"/>
<dbReference type="PROSITE" id="PS00280">
    <property type="entry name" value="BPTI_KUNITZ_1"/>
    <property type="match status" value="2"/>
</dbReference>
<dbReference type="FunFam" id="4.10.410.10:FF:000013">
    <property type="entry name" value="Tissue factor pathway inhibitor"/>
    <property type="match status" value="1"/>
</dbReference>
<dbReference type="PIRSF" id="PIRSF001620">
    <property type="entry name" value="TFPI"/>
    <property type="match status" value="1"/>
</dbReference>
<dbReference type="InterPro" id="IPR036880">
    <property type="entry name" value="Kunitz_BPTI_sf"/>
</dbReference>
<evidence type="ECO:0000256" key="1">
    <source>
        <dbReference type="ARBA" id="ARBA00004613"/>
    </source>
</evidence>
<dbReference type="RefSeq" id="XP_032045515.1">
    <property type="nucleotide sequence ID" value="XM_032189624.1"/>
</dbReference>
<keyword evidence="7" id="KW-0722">Serine protease inhibitor</keyword>
<evidence type="ECO:0000256" key="8">
    <source>
        <dbReference type="ARBA" id="ARBA00023084"/>
    </source>
</evidence>
<accession>A0A6J3D4X0</accession>
<name>A0A6J3D4X0_AYTFU</name>
<dbReference type="Gene3D" id="4.10.410.10">
    <property type="entry name" value="Pancreatic trypsin inhibitor Kunitz domain"/>
    <property type="match status" value="3"/>
</dbReference>
<reference evidence="19 20" key="1">
    <citation type="submission" date="2025-04" db="UniProtKB">
        <authorList>
            <consortium name="RefSeq"/>
        </authorList>
    </citation>
    <scope>IDENTIFICATION</scope>
    <source>
        <tissue evidence="19 20">Lung</tissue>
    </source>
</reference>
<evidence type="ECO:0000313" key="18">
    <source>
        <dbReference type="Proteomes" id="UP000504639"/>
    </source>
</evidence>
<evidence type="ECO:0000256" key="3">
    <source>
        <dbReference type="ARBA" id="ARBA00022690"/>
    </source>
</evidence>